<dbReference type="InterPro" id="IPR049142">
    <property type="entry name" value="MS_channel_1st"/>
</dbReference>
<evidence type="ECO:0000259" key="8">
    <source>
        <dbReference type="Pfam" id="PF00924"/>
    </source>
</evidence>
<dbReference type="AlphaFoldDB" id="A0A0G3G1R3"/>
<dbReference type="RefSeq" id="WP_018145636.1">
    <property type="nucleotide sequence ID" value="NZ_CP011367.1"/>
</dbReference>
<keyword evidence="7" id="KW-0813">Transport</keyword>
<organism evidence="11 12">
    <name type="scientific">Thioalkalivibrio versutus</name>
    <dbReference type="NCBI Taxonomy" id="106634"/>
    <lineage>
        <taxon>Bacteria</taxon>
        <taxon>Pseudomonadati</taxon>
        <taxon>Pseudomonadota</taxon>
        <taxon>Gammaproteobacteria</taxon>
        <taxon>Chromatiales</taxon>
        <taxon>Ectothiorhodospiraceae</taxon>
        <taxon>Thioalkalivibrio</taxon>
    </lineage>
</organism>
<dbReference type="Gene3D" id="2.30.30.60">
    <property type="match status" value="1"/>
</dbReference>
<feature type="domain" description="Mechanosensitive ion channel transmembrane helices 2/3" evidence="10">
    <location>
        <begin position="60"/>
        <end position="100"/>
    </location>
</feature>
<dbReference type="Pfam" id="PF21082">
    <property type="entry name" value="MS_channel_3rd"/>
    <property type="match status" value="1"/>
</dbReference>
<keyword evidence="6 7" id="KW-0472">Membrane</keyword>
<dbReference type="Pfam" id="PF21088">
    <property type="entry name" value="MS_channel_1st"/>
    <property type="match status" value="1"/>
</dbReference>
<keyword evidence="12" id="KW-1185">Reference proteome</keyword>
<comment type="similarity">
    <text evidence="2 7">Belongs to the MscS (TC 1.A.23) family.</text>
</comment>
<keyword evidence="4 7" id="KW-0812">Transmembrane</keyword>
<gene>
    <name evidence="11" type="ORF">TVD_06940</name>
</gene>
<dbReference type="STRING" id="106634.TVD_06940"/>
<feature type="transmembrane region" description="Helical" evidence="7">
    <location>
        <begin position="16"/>
        <end position="36"/>
    </location>
</feature>
<keyword evidence="5 7" id="KW-1133">Transmembrane helix</keyword>
<evidence type="ECO:0000256" key="6">
    <source>
        <dbReference type="ARBA" id="ARBA00023136"/>
    </source>
</evidence>
<dbReference type="Proteomes" id="UP000064201">
    <property type="component" value="Chromosome"/>
</dbReference>
<name>A0A0G3G1R3_9GAMM</name>
<dbReference type="EMBL" id="CP011367">
    <property type="protein sequence ID" value="AKJ95110.1"/>
    <property type="molecule type" value="Genomic_DNA"/>
</dbReference>
<comment type="subcellular location">
    <subcellularLocation>
        <location evidence="7">Cell inner membrane</location>
        <topology evidence="7">Multi-pass membrane protein</topology>
    </subcellularLocation>
    <subcellularLocation>
        <location evidence="1">Cell membrane</location>
        <topology evidence="1">Multi-pass membrane protein</topology>
    </subcellularLocation>
</comment>
<protein>
    <recommendedName>
        <fullName evidence="7">Small-conductance mechanosensitive channel</fullName>
    </recommendedName>
</protein>
<reference evidence="11 12" key="1">
    <citation type="submission" date="2015-04" db="EMBL/GenBank/DDBJ databases">
        <title>Complete Sequence for the Genome of the Thioalkalivibrio versutus D301.</title>
        <authorList>
            <person name="Mu T."/>
            <person name="Zhou J."/>
            <person name="Xu X."/>
        </authorList>
    </citation>
    <scope>NUCLEOTIDE SEQUENCE [LARGE SCALE GENOMIC DNA]</scope>
    <source>
        <strain evidence="11 12">D301</strain>
    </source>
</reference>
<keyword evidence="3" id="KW-1003">Cell membrane</keyword>
<sequence>MNEWLQTAQTFVTSEAFLAAIRAAVYLLVGLLLARLLSRGLARALEDKLDAQQVMLTRRISFYLIVLLVLASALRELGFDLTVLLGAAGILTVALGFASQTSASNLISGLFLIGERPFSVGDVIKVGDATGEVLSIDPLSVKLRTFDNLMVRVPNETLVKTQLTNLSRFPIRRLDMQIGVGYRTDLKQLRDVLMGVAERNPVCLEEPKPLFIFLEYGDSALKIQLSVWARREKFLDLRNSMHEGVKAALDEAGIDIPFPQRTLGGLDGSPLPVRIVDNVPEAEAEASARD</sequence>
<evidence type="ECO:0000259" key="9">
    <source>
        <dbReference type="Pfam" id="PF21082"/>
    </source>
</evidence>
<comment type="subunit">
    <text evidence="7">Homoheptamer.</text>
</comment>
<evidence type="ECO:0000256" key="7">
    <source>
        <dbReference type="RuleBase" id="RU369025"/>
    </source>
</evidence>
<keyword evidence="7" id="KW-0406">Ion transport</keyword>
<dbReference type="KEGG" id="tvr:TVD_06940"/>
<dbReference type="Pfam" id="PF00924">
    <property type="entry name" value="MS_channel_2nd"/>
    <property type="match status" value="1"/>
</dbReference>
<keyword evidence="7" id="KW-0997">Cell inner membrane</keyword>
<dbReference type="InterPro" id="IPR023408">
    <property type="entry name" value="MscS_beta-dom_sf"/>
</dbReference>
<dbReference type="SUPFAM" id="SSF82861">
    <property type="entry name" value="Mechanosensitive channel protein MscS (YggB), transmembrane region"/>
    <property type="match status" value="1"/>
</dbReference>
<dbReference type="Gene3D" id="1.10.287.1260">
    <property type="match status" value="1"/>
</dbReference>
<dbReference type="OrthoDB" id="9799209at2"/>
<feature type="domain" description="Mechanosensitive ion channel MscS" evidence="8">
    <location>
        <begin position="102"/>
        <end position="168"/>
    </location>
</feature>
<evidence type="ECO:0000256" key="1">
    <source>
        <dbReference type="ARBA" id="ARBA00004651"/>
    </source>
</evidence>
<feature type="transmembrane region" description="Helical" evidence="7">
    <location>
        <begin position="81"/>
        <end position="98"/>
    </location>
</feature>
<feature type="domain" description="Mechanosensitive ion channel MscS C-terminal" evidence="9">
    <location>
        <begin position="175"/>
        <end position="256"/>
    </location>
</feature>
<dbReference type="InterPro" id="IPR011066">
    <property type="entry name" value="MscS_channel_C_sf"/>
</dbReference>
<dbReference type="InterPro" id="IPR049278">
    <property type="entry name" value="MS_channel_C"/>
</dbReference>
<evidence type="ECO:0000313" key="12">
    <source>
        <dbReference type="Proteomes" id="UP000064201"/>
    </source>
</evidence>
<accession>A0A0G3G1R3</accession>
<dbReference type="InterPro" id="IPR045275">
    <property type="entry name" value="MscS_archaea/bacteria_type"/>
</dbReference>
<dbReference type="InterPro" id="IPR011014">
    <property type="entry name" value="MscS_channel_TM-2"/>
</dbReference>
<keyword evidence="7" id="KW-0407">Ion channel</keyword>
<dbReference type="InterPro" id="IPR006685">
    <property type="entry name" value="MscS_channel_2nd"/>
</dbReference>
<comment type="function">
    <text evidence="7">Mechanosensitive channel that participates in the regulation of osmotic pressure changes within the cell, opening in response to stretch forces in the membrane lipid bilayer, without the need for other proteins. Contributes to normal resistance to hypoosmotic shock. Forms an ion channel of 1.0 nanosiemens conductance with a slight preference for anions.</text>
</comment>
<dbReference type="PATRIC" id="fig|106634.4.peg.1419"/>
<proteinExistence type="inferred from homology"/>
<evidence type="ECO:0000256" key="3">
    <source>
        <dbReference type="ARBA" id="ARBA00022475"/>
    </source>
</evidence>
<dbReference type="SUPFAM" id="SSF82689">
    <property type="entry name" value="Mechanosensitive channel protein MscS (YggB), C-terminal domain"/>
    <property type="match status" value="1"/>
</dbReference>
<dbReference type="InterPro" id="IPR010920">
    <property type="entry name" value="LSM_dom_sf"/>
</dbReference>
<evidence type="ECO:0000313" key="11">
    <source>
        <dbReference type="EMBL" id="AKJ95110.1"/>
    </source>
</evidence>
<evidence type="ECO:0000259" key="10">
    <source>
        <dbReference type="Pfam" id="PF21088"/>
    </source>
</evidence>
<dbReference type="GO" id="GO:0008381">
    <property type="term" value="F:mechanosensitive monoatomic ion channel activity"/>
    <property type="evidence" value="ECO:0007669"/>
    <property type="project" value="InterPro"/>
</dbReference>
<dbReference type="PANTHER" id="PTHR30221:SF20">
    <property type="entry name" value="SMALL-CONDUCTANCE MECHANOSENSITIVE CHANNEL"/>
    <property type="match status" value="1"/>
</dbReference>
<evidence type="ECO:0000256" key="5">
    <source>
        <dbReference type="ARBA" id="ARBA00022989"/>
    </source>
</evidence>
<dbReference type="Gene3D" id="3.30.70.100">
    <property type="match status" value="1"/>
</dbReference>
<dbReference type="SUPFAM" id="SSF50182">
    <property type="entry name" value="Sm-like ribonucleoproteins"/>
    <property type="match status" value="1"/>
</dbReference>
<evidence type="ECO:0000256" key="4">
    <source>
        <dbReference type="ARBA" id="ARBA00022692"/>
    </source>
</evidence>
<feature type="transmembrane region" description="Helical" evidence="7">
    <location>
        <begin position="56"/>
        <end position="75"/>
    </location>
</feature>
<evidence type="ECO:0000256" key="2">
    <source>
        <dbReference type="ARBA" id="ARBA00008017"/>
    </source>
</evidence>
<comment type="caution">
    <text evidence="7">Lacks conserved residue(s) required for the propagation of feature annotation.</text>
</comment>
<dbReference type="PANTHER" id="PTHR30221">
    <property type="entry name" value="SMALL-CONDUCTANCE MECHANOSENSITIVE CHANNEL"/>
    <property type="match status" value="1"/>
</dbReference>
<dbReference type="GO" id="GO:0005886">
    <property type="term" value="C:plasma membrane"/>
    <property type="evidence" value="ECO:0007669"/>
    <property type="project" value="UniProtKB-SubCell"/>
</dbReference>